<dbReference type="InterPro" id="IPR025984">
    <property type="entry name" value="DCTPP"/>
</dbReference>
<gene>
    <name evidence="1" type="ORF">X560_2609</name>
</gene>
<keyword evidence="1" id="KW-0378">Hydrolase</keyword>
<dbReference type="Pfam" id="PF12643">
    <property type="entry name" value="MazG-like"/>
    <property type="match status" value="1"/>
</dbReference>
<dbReference type="Proteomes" id="UP000052258">
    <property type="component" value="Unassembled WGS sequence"/>
</dbReference>
<dbReference type="Gene3D" id="1.10.287.1080">
    <property type="entry name" value="MazG-like"/>
    <property type="match status" value="1"/>
</dbReference>
<accession>A0A0J8J0S6</accession>
<organism evidence="1 2">
    <name type="scientific">Listeria fleischmannii 1991</name>
    <dbReference type="NCBI Taxonomy" id="1430899"/>
    <lineage>
        <taxon>Bacteria</taxon>
        <taxon>Bacillati</taxon>
        <taxon>Bacillota</taxon>
        <taxon>Bacilli</taxon>
        <taxon>Bacillales</taxon>
        <taxon>Listeriaceae</taxon>
        <taxon>Listeria</taxon>
    </lineage>
</organism>
<proteinExistence type="predicted"/>
<protein>
    <submittedName>
        <fullName evidence="1">MazG nucleotide pyrophosphohydrolase</fullName>
    </submittedName>
</protein>
<dbReference type="GO" id="GO:0047429">
    <property type="term" value="F:nucleoside triphosphate diphosphatase activity"/>
    <property type="evidence" value="ECO:0007669"/>
    <property type="project" value="InterPro"/>
</dbReference>
<dbReference type="PATRIC" id="fig|1430899.3.peg.2660"/>
<dbReference type="SUPFAM" id="SSF101386">
    <property type="entry name" value="all-alpha NTP pyrophosphatases"/>
    <property type="match status" value="1"/>
</dbReference>
<dbReference type="AlphaFoldDB" id="A0A0J8J0S6"/>
<evidence type="ECO:0000313" key="2">
    <source>
        <dbReference type="Proteomes" id="UP000052258"/>
    </source>
</evidence>
<dbReference type="GO" id="GO:0009143">
    <property type="term" value="P:nucleoside triphosphate catabolic process"/>
    <property type="evidence" value="ECO:0007669"/>
    <property type="project" value="InterPro"/>
</dbReference>
<sequence>MRDTMKEINHFREERDWRKFHKLKDLALSVSIEAAELLENFQWKTSEEAIQENFDNIQDEIADVLIYSYMLASDLNLDIDTLILNKLEKNKRKYPLEKSKGSKQKYTEYN</sequence>
<dbReference type="InterPro" id="IPR052555">
    <property type="entry name" value="dCTP_Pyrophosphatase"/>
</dbReference>
<dbReference type="CDD" id="cd11537">
    <property type="entry name" value="NTP-PPase_RS21-C6_like"/>
    <property type="match status" value="1"/>
</dbReference>
<evidence type="ECO:0000313" key="1">
    <source>
        <dbReference type="EMBL" id="KMT57911.1"/>
    </source>
</evidence>
<dbReference type="PANTHER" id="PTHR46523">
    <property type="entry name" value="DCTP PYROPHOSPHATASE 1"/>
    <property type="match status" value="1"/>
</dbReference>
<dbReference type="PIRSF" id="PIRSF029826">
    <property type="entry name" value="UCP029826_pph"/>
    <property type="match status" value="1"/>
</dbReference>
<comment type="caution">
    <text evidence="1">The sequence shown here is derived from an EMBL/GenBank/DDBJ whole genome shotgun (WGS) entry which is preliminary data.</text>
</comment>
<dbReference type="EMBL" id="AZHO01000038">
    <property type="protein sequence ID" value="KMT57911.1"/>
    <property type="molecule type" value="Genomic_DNA"/>
</dbReference>
<name>A0A0J8J0S6_9LIST</name>
<dbReference type="PANTHER" id="PTHR46523:SF1">
    <property type="entry name" value="DCTP PYROPHOSPHATASE 1"/>
    <property type="match status" value="1"/>
</dbReference>
<reference evidence="1 2" key="1">
    <citation type="journal article" date="2015" name="Genome Biol. Evol.">
        <title>Comparative Genomics of Listeria Sensu Lato: Genus-Wide Differences in Evolutionary Dynamics and the Progressive Gain of Complex, Potentially Pathogenicity-Related Traits through Lateral Gene Transfer.</title>
        <authorList>
            <person name="Chiara M."/>
            <person name="Caruso M."/>
            <person name="D'Erchia A.M."/>
            <person name="Manzari C."/>
            <person name="Fraccalvieri R."/>
            <person name="Goffredo E."/>
            <person name="Latorre L."/>
            <person name="Miccolupo A."/>
            <person name="Padalino I."/>
            <person name="Santagada G."/>
            <person name="Chiocco D."/>
            <person name="Pesole G."/>
            <person name="Horner D.S."/>
            <person name="Parisi A."/>
        </authorList>
    </citation>
    <scope>NUCLEOTIDE SEQUENCE [LARGE SCALE GENOMIC DNA]</scope>
    <source>
        <strain evidence="1 2">1991</strain>
    </source>
</reference>
<keyword evidence="2" id="KW-1185">Reference proteome</keyword>